<dbReference type="AlphaFoldDB" id="A0A843V7C7"/>
<accession>A0A843V7C7</accession>
<dbReference type="Gene3D" id="1.10.287.110">
    <property type="entry name" value="DnaJ domain"/>
    <property type="match status" value="1"/>
</dbReference>
<keyword evidence="4" id="KW-1185">Reference proteome</keyword>
<dbReference type="PANTHER" id="PTHR24078:SF553">
    <property type="entry name" value="DNAJ HOMOLOG SUBFAMILY B MEMBER 5"/>
    <property type="match status" value="1"/>
</dbReference>
<dbReference type="PRINTS" id="PR00625">
    <property type="entry name" value="JDOMAIN"/>
</dbReference>
<keyword evidence="1" id="KW-0143">Chaperone</keyword>
<evidence type="ECO:0000259" key="2">
    <source>
        <dbReference type="PROSITE" id="PS50076"/>
    </source>
</evidence>
<sequence length="213" mass="23271">MGLDYYNVLKVNRSATDDDLKKSYRRLAMKWHPDKNPNNKKEAEAKFKQISEAYEAKEGLKGMPPPGSGSAPSFSGGGTNFHFNPRNAEDIFAEFFGSSPFDFSSMGHSRSTRYQTDSSGMFGGVGGAGGMFRSYSDGVGAGATAAPRKAAPVESKLPCSLEELYHGSTRKMKISRNVIGPNGLWSVNVANTILNRGKRRVQMQHFKDGQIEC</sequence>
<dbReference type="PANTHER" id="PTHR24078">
    <property type="entry name" value="DNAJ HOMOLOG SUBFAMILY C MEMBER"/>
    <property type="match status" value="1"/>
</dbReference>
<reference evidence="3" key="1">
    <citation type="submission" date="2017-07" db="EMBL/GenBank/DDBJ databases">
        <title>Taro Niue Genome Assembly and Annotation.</title>
        <authorList>
            <person name="Atibalentja N."/>
            <person name="Keating K."/>
            <person name="Fields C.J."/>
        </authorList>
    </citation>
    <scope>NUCLEOTIDE SEQUENCE</scope>
    <source>
        <strain evidence="3">Niue_2</strain>
        <tissue evidence="3">Leaf</tissue>
    </source>
</reference>
<dbReference type="EMBL" id="NMUH01001154">
    <property type="protein sequence ID" value="MQL89504.1"/>
    <property type="molecule type" value="Genomic_DNA"/>
</dbReference>
<comment type="caution">
    <text evidence="3">The sequence shown here is derived from an EMBL/GenBank/DDBJ whole genome shotgun (WGS) entry which is preliminary data.</text>
</comment>
<gene>
    <name evidence="3" type="ORF">Taro_022078</name>
</gene>
<dbReference type="PROSITE" id="PS50076">
    <property type="entry name" value="DNAJ_2"/>
    <property type="match status" value="1"/>
</dbReference>
<dbReference type="Proteomes" id="UP000652761">
    <property type="component" value="Unassembled WGS sequence"/>
</dbReference>
<dbReference type="InterPro" id="IPR051339">
    <property type="entry name" value="DnaJ_subfamily_B"/>
</dbReference>
<dbReference type="GO" id="GO:0005829">
    <property type="term" value="C:cytosol"/>
    <property type="evidence" value="ECO:0007669"/>
    <property type="project" value="TreeGrafter"/>
</dbReference>
<dbReference type="GO" id="GO:0005783">
    <property type="term" value="C:endoplasmic reticulum"/>
    <property type="evidence" value="ECO:0007669"/>
    <property type="project" value="UniProtKB-ARBA"/>
</dbReference>
<organism evidence="3 4">
    <name type="scientific">Colocasia esculenta</name>
    <name type="common">Wild taro</name>
    <name type="synonym">Arum esculentum</name>
    <dbReference type="NCBI Taxonomy" id="4460"/>
    <lineage>
        <taxon>Eukaryota</taxon>
        <taxon>Viridiplantae</taxon>
        <taxon>Streptophyta</taxon>
        <taxon>Embryophyta</taxon>
        <taxon>Tracheophyta</taxon>
        <taxon>Spermatophyta</taxon>
        <taxon>Magnoliopsida</taxon>
        <taxon>Liliopsida</taxon>
        <taxon>Araceae</taxon>
        <taxon>Aroideae</taxon>
        <taxon>Colocasieae</taxon>
        <taxon>Colocasia</taxon>
    </lineage>
</organism>
<dbReference type="GO" id="GO:0051087">
    <property type="term" value="F:protein-folding chaperone binding"/>
    <property type="evidence" value="ECO:0007669"/>
    <property type="project" value="TreeGrafter"/>
</dbReference>
<dbReference type="InterPro" id="IPR001623">
    <property type="entry name" value="DnaJ_domain"/>
</dbReference>
<dbReference type="GO" id="GO:0051082">
    <property type="term" value="F:unfolded protein binding"/>
    <property type="evidence" value="ECO:0007669"/>
    <property type="project" value="TreeGrafter"/>
</dbReference>
<name>A0A843V7C7_COLES</name>
<evidence type="ECO:0000313" key="3">
    <source>
        <dbReference type="EMBL" id="MQL89504.1"/>
    </source>
</evidence>
<dbReference type="CDD" id="cd06257">
    <property type="entry name" value="DnaJ"/>
    <property type="match status" value="1"/>
</dbReference>
<dbReference type="OrthoDB" id="10250354at2759"/>
<protein>
    <recommendedName>
        <fullName evidence="2">J domain-containing protein</fullName>
    </recommendedName>
</protein>
<feature type="domain" description="J" evidence="2">
    <location>
        <begin position="4"/>
        <end position="93"/>
    </location>
</feature>
<dbReference type="SUPFAM" id="SSF46565">
    <property type="entry name" value="Chaperone J-domain"/>
    <property type="match status" value="1"/>
</dbReference>
<dbReference type="InterPro" id="IPR036869">
    <property type="entry name" value="J_dom_sf"/>
</dbReference>
<dbReference type="Pfam" id="PF00226">
    <property type="entry name" value="DnaJ"/>
    <property type="match status" value="1"/>
</dbReference>
<evidence type="ECO:0000313" key="4">
    <source>
        <dbReference type="Proteomes" id="UP000652761"/>
    </source>
</evidence>
<evidence type="ECO:0000256" key="1">
    <source>
        <dbReference type="ARBA" id="ARBA00023186"/>
    </source>
</evidence>
<dbReference type="SMART" id="SM00271">
    <property type="entry name" value="DnaJ"/>
    <property type="match status" value="1"/>
</dbReference>
<proteinExistence type="predicted"/>
<dbReference type="Gene3D" id="2.60.260.20">
    <property type="entry name" value="Urease metallochaperone UreE, N-terminal domain"/>
    <property type="match status" value="1"/>
</dbReference>